<dbReference type="OMA" id="KQAECDQ"/>
<evidence type="ECO:0000256" key="4">
    <source>
        <dbReference type="ARBA" id="ARBA00023015"/>
    </source>
</evidence>
<dbReference type="Proteomes" id="UP000887565">
    <property type="component" value="Unplaced"/>
</dbReference>
<proteinExistence type="inferred from homology"/>
<keyword evidence="5" id="KW-0804">Transcription</keyword>
<dbReference type="PANTHER" id="PTHR12434:SF6">
    <property type="entry name" value="MEDIATOR OF RNA POLYMERASE II TRANSCRIPTION SUBUNIT 22"/>
    <property type="match status" value="1"/>
</dbReference>
<dbReference type="GO" id="GO:0006357">
    <property type="term" value="P:regulation of transcription by RNA polymerase II"/>
    <property type="evidence" value="ECO:0007669"/>
    <property type="project" value="InterPro"/>
</dbReference>
<comment type="function">
    <text evidence="7">Component of the Mediator complex, a coactivator involved in the regulated transcription of nearly all RNA polymerase II-dependent genes. Mediator functions as a bridge to convey information from gene-specific regulatory proteins to the basal RNA polymerase II transcription machinery. Mediator is recruited to promoters by direct interactions with regulatory proteins and serves as a scaffold for the assembly of a functional preinitiation complex with RNA polymerase II and the general transcription factors.</text>
</comment>
<comment type="similarity">
    <text evidence="2">Belongs to the Mediator complex subunit 22 family.</text>
</comment>
<evidence type="ECO:0000256" key="5">
    <source>
        <dbReference type="ARBA" id="ARBA00023163"/>
    </source>
</evidence>
<keyword evidence="6" id="KW-0539">Nucleus</keyword>
<evidence type="ECO:0000256" key="2">
    <source>
        <dbReference type="ARBA" id="ARBA00005942"/>
    </source>
</evidence>
<dbReference type="GO" id="GO:0003712">
    <property type="term" value="F:transcription coregulator activity"/>
    <property type="evidence" value="ECO:0007669"/>
    <property type="project" value="InterPro"/>
</dbReference>
<evidence type="ECO:0000256" key="1">
    <source>
        <dbReference type="ARBA" id="ARBA00004123"/>
    </source>
</evidence>
<dbReference type="Pfam" id="PF06179">
    <property type="entry name" value="Med22"/>
    <property type="match status" value="1"/>
</dbReference>
<evidence type="ECO:0000256" key="7">
    <source>
        <dbReference type="ARBA" id="ARBA00025687"/>
    </source>
</evidence>
<comment type="subcellular location">
    <subcellularLocation>
        <location evidence="1">Nucleus</location>
    </subcellularLocation>
</comment>
<accession>A0A915L6U8</accession>
<dbReference type="AlphaFoldDB" id="A0A915L6U8"/>
<evidence type="ECO:0000256" key="3">
    <source>
        <dbReference type="ARBA" id="ARBA00019695"/>
    </source>
</evidence>
<evidence type="ECO:0000313" key="10">
    <source>
        <dbReference type="WBParaSite" id="nRc.2.0.1.t45465-RA"/>
    </source>
</evidence>
<keyword evidence="4" id="KW-0805">Transcription regulation</keyword>
<dbReference type="WBParaSite" id="nRc.2.0.1.t45465-RA">
    <property type="protein sequence ID" value="nRc.2.0.1.t45465-RA"/>
    <property type="gene ID" value="nRc.2.0.1.g45465"/>
</dbReference>
<sequence>MFITQYRHFALSPGKGLKCCQIIDCFGKVIIMAARNTLMQKKPAAKAQILRDYRLRLRDNIRSIRENFSEILKSAKVEHDSQANPFTQFEQDQYELQVRVATISKAGENLLKLISDLKQFLILNDFGYVNEAVTLNTTQCQADQDNLNGRLSNVKDDLSSVLSELEHEYYHRSVLL</sequence>
<name>A0A915L6U8_ROMCU</name>
<dbReference type="PANTHER" id="PTHR12434">
    <property type="entry name" value="MEDIATOR OF RNA POLYMERASE II TRANSCRIPTION SUBUNIT 22"/>
    <property type="match status" value="1"/>
</dbReference>
<organism evidence="9 10">
    <name type="scientific">Romanomermis culicivorax</name>
    <name type="common">Nematode worm</name>
    <dbReference type="NCBI Taxonomy" id="13658"/>
    <lineage>
        <taxon>Eukaryota</taxon>
        <taxon>Metazoa</taxon>
        <taxon>Ecdysozoa</taxon>
        <taxon>Nematoda</taxon>
        <taxon>Enoplea</taxon>
        <taxon>Dorylaimia</taxon>
        <taxon>Mermithida</taxon>
        <taxon>Mermithoidea</taxon>
        <taxon>Mermithidae</taxon>
        <taxon>Romanomermis</taxon>
    </lineage>
</organism>
<evidence type="ECO:0000313" key="9">
    <source>
        <dbReference type="Proteomes" id="UP000887565"/>
    </source>
</evidence>
<reference evidence="10" key="1">
    <citation type="submission" date="2022-11" db="UniProtKB">
        <authorList>
            <consortium name="WormBaseParasite"/>
        </authorList>
    </citation>
    <scope>IDENTIFICATION</scope>
</reference>
<keyword evidence="9" id="KW-1185">Reference proteome</keyword>
<protein>
    <recommendedName>
        <fullName evidence="3">Mediator of RNA polymerase II transcription subunit 22</fullName>
    </recommendedName>
    <alternativeName>
        <fullName evidence="8">Mediator complex subunit 22</fullName>
    </alternativeName>
</protein>
<evidence type="ECO:0000256" key="6">
    <source>
        <dbReference type="ARBA" id="ARBA00023242"/>
    </source>
</evidence>
<evidence type="ECO:0000256" key="8">
    <source>
        <dbReference type="ARBA" id="ARBA00031962"/>
    </source>
</evidence>
<dbReference type="InterPro" id="IPR009332">
    <property type="entry name" value="Med22"/>
</dbReference>
<dbReference type="GO" id="GO:0016592">
    <property type="term" value="C:mediator complex"/>
    <property type="evidence" value="ECO:0007669"/>
    <property type="project" value="InterPro"/>
</dbReference>